<dbReference type="GO" id="GO:0005634">
    <property type="term" value="C:nucleus"/>
    <property type="evidence" value="ECO:0007669"/>
    <property type="project" value="TreeGrafter"/>
</dbReference>
<proteinExistence type="predicted"/>
<sequence>MTEDEYQKLSYSLHPIHLRILDIVSPYTTDYIWQHEPFTLSLSFFNPNPNNCPCSPEYLPHFHGKTRYGDNLEDEWFVVFLLFEISRKIPDLSIKVWDSDGEVLLFEAASFLPRWLNPETSKNRVFIRDGKLHIVHKDNMSLNSKLLEMLGFLATFEVDIGAPKSVQLALEKRISGYPQRAQ</sequence>
<protein>
    <submittedName>
        <fullName evidence="1">SGT1</fullName>
    </submittedName>
</protein>
<accession>A0A200PUH4</accession>
<dbReference type="Proteomes" id="UP000195402">
    <property type="component" value="Unassembled WGS sequence"/>
</dbReference>
<evidence type="ECO:0000313" key="1">
    <source>
        <dbReference type="EMBL" id="OVA01857.1"/>
    </source>
</evidence>
<gene>
    <name evidence="1" type="ORF">BVC80_9075g106</name>
</gene>
<dbReference type="PANTHER" id="PTHR13060:SF0">
    <property type="entry name" value="PROTEIN ECDYSONELESS HOMOLOG"/>
    <property type="match status" value="1"/>
</dbReference>
<keyword evidence="2" id="KW-1185">Reference proteome</keyword>
<name>A0A200PUH4_MACCD</name>
<dbReference type="OrthoDB" id="27237at2759"/>
<dbReference type="EMBL" id="MVGT01004037">
    <property type="protein sequence ID" value="OVA01857.1"/>
    <property type="molecule type" value="Genomic_DNA"/>
</dbReference>
<dbReference type="InterPro" id="IPR010770">
    <property type="entry name" value="Ecd"/>
</dbReference>
<dbReference type="AlphaFoldDB" id="A0A200PUH4"/>
<dbReference type="PANTHER" id="PTHR13060">
    <property type="entry name" value="SGT1 PROTEIN HSGT1 SUPPRESSOR OF GCR2"/>
    <property type="match status" value="1"/>
</dbReference>
<comment type="caution">
    <text evidence="1">The sequence shown here is derived from an EMBL/GenBank/DDBJ whole genome shotgun (WGS) entry which is preliminary data.</text>
</comment>
<dbReference type="InParanoid" id="A0A200PUH4"/>
<dbReference type="STRING" id="56857.A0A200PUH4"/>
<organism evidence="1 2">
    <name type="scientific">Macleaya cordata</name>
    <name type="common">Five-seeded plume-poppy</name>
    <name type="synonym">Bocconia cordata</name>
    <dbReference type="NCBI Taxonomy" id="56857"/>
    <lineage>
        <taxon>Eukaryota</taxon>
        <taxon>Viridiplantae</taxon>
        <taxon>Streptophyta</taxon>
        <taxon>Embryophyta</taxon>
        <taxon>Tracheophyta</taxon>
        <taxon>Spermatophyta</taxon>
        <taxon>Magnoliopsida</taxon>
        <taxon>Ranunculales</taxon>
        <taxon>Papaveraceae</taxon>
        <taxon>Papaveroideae</taxon>
        <taxon>Macleaya</taxon>
    </lineage>
</organism>
<reference evidence="1 2" key="1">
    <citation type="journal article" date="2017" name="Mol. Plant">
        <title>The Genome of Medicinal Plant Macleaya cordata Provides New Insights into Benzylisoquinoline Alkaloids Metabolism.</title>
        <authorList>
            <person name="Liu X."/>
            <person name="Liu Y."/>
            <person name="Huang P."/>
            <person name="Ma Y."/>
            <person name="Qing Z."/>
            <person name="Tang Q."/>
            <person name="Cao H."/>
            <person name="Cheng P."/>
            <person name="Zheng Y."/>
            <person name="Yuan Z."/>
            <person name="Zhou Y."/>
            <person name="Liu J."/>
            <person name="Tang Z."/>
            <person name="Zhuo Y."/>
            <person name="Zhang Y."/>
            <person name="Yu L."/>
            <person name="Huang J."/>
            <person name="Yang P."/>
            <person name="Peng Q."/>
            <person name="Zhang J."/>
            <person name="Jiang W."/>
            <person name="Zhang Z."/>
            <person name="Lin K."/>
            <person name="Ro D.K."/>
            <person name="Chen X."/>
            <person name="Xiong X."/>
            <person name="Shang Y."/>
            <person name="Huang S."/>
            <person name="Zeng J."/>
        </authorList>
    </citation>
    <scope>NUCLEOTIDE SEQUENCE [LARGE SCALE GENOMIC DNA]</scope>
    <source>
        <strain evidence="2">cv. BLH2017</strain>
        <tissue evidence="1">Root</tissue>
    </source>
</reference>
<evidence type="ECO:0000313" key="2">
    <source>
        <dbReference type="Proteomes" id="UP000195402"/>
    </source>
</evidence>
<dbReference type="Pfam" id="PF07093">
    <property type="entry name" value="SGT1"/>
    <property type="match status" value="1"/>
</dbReference>